<reference evidence="2" key="1">
    <citation type="submission" date="2023-03" db="EMBL/GenBank/DDBJ databases">
        <title>Massive genome expansion in bonnet fungi (Mycena s.s.) driven by repeated elements and novel gene families across ecological guilds.</title>
        <authorList>
            <consortium name="Lawrence Berkeley National Laboratory"/>
            <person name="Harder C.B."/>
            <person name="Miyauchi S."/>
            <person name="Viragh M."/>
            <person name="Kuo A."/>
            <person name="Thoen E."/>
            <person name="Andreopoulos B."/>
            <person name="Lu D."/>
            <person name="Skrede I."/>
            <person name="Drula E."/>
            <person name="Henrissat B."/>
            <person name="Morin E."/>
            <person name="Kohler A."/>
            <person name="Barry K."/>
            <person name="LaButti K."/>
            <person name="Morin E."/>
            <person name="Salamov A."/>
            <person name="Lipzen A."/>
            <person name="Mereny Z."/>
            <person name="Hegedus B."/>
            <person name="Baldrian P."/>
            <person name="Stursova M."/>
            <person name="Weitz H."/>
            <person name="Taylor A."/>
            <person name="Grigoriev I.V."/>
            <person name="Nagy L.G."/>
            <person name="Martin F."/>
            <person name="Kauserud H."/>
        </authorList>
    </citation>
    <scope>NUCLEOTIDE SEQUENCE</scope>
    <source>
        <strain evidence="2">CBHHK182m</strain>
    </source>
</reference>
<name>A0AAD7JUL8_9AGAR</name>
<feature type="region of interest" description="Disordered" evidence="1">
    <location>
        <begin position="178"/>
        <end position="232"/>
    </location>
</feature>
<comment type="caution">
    <text evidence="2">The sequence shown here is derived from an EMBL/GenBank/DDBJ whole genome shotgun (WGS) entry which is preliminary data.</text>
</comment>
<dbReference type="Proteomes" id="UP001215598">
    <property type="component" value="Unassembled WGS sequence"/>
</dbReference>
<evidence type="ECO:0000256" key="1">
    <source>
        <dbReference type="SAM" id="MobiDB-lite"/>
    </source>
</evidence>
<sequence>MSQLDDYTTDVPTTPSLLGDSTSDTEVEPPSPNGSTKGLYVRSRPTSMDGSIIDFPSSFGSNLDFTQFGMTPAVASPTVAVFPLPPIISNPPPGKKRRYATSVKTLYTGDGTGTSLKTNRATVPALKAVRRELLEPLSPVQENAIGRWNKLKRMIPGLFPRPTAATRAPMPLGDFNTAPTTNTTATVVSNDTPSTASSFKRGRALSIRSFKSSKSKGNARAKGVENRPPPVPFREARRRVHSFSGYLADSELADEDETDAEMTAIHLEALRTVLKVNEQYEFAEVDPSEIGVAL</sequence>
<protein>
    <submittedName>
        <fullName evidence="2">Uncharacterized protein</fullName>
    </submittedName>
</protein>
<proteinExistence type="predicted"/>
<dbReference type="AlphaFoldDB" id="A0AAD7JUL8"/>
<dbReference type="EMBL" id="JARKIB010000014">
    <property type="protein sequence ID" value="KAJ7772257.1"/>
    <property type="molecule type" value="Genomic_DNA"/>
</dbReference>
<feature type="region of interest" description="Disordered" evidence="1">
    <location>
        <begin position="1"/>
        <end position="43"/>
    </location>
</feature>
<organism evidence="2 3">
    <name type="scientific">Mycena metata</name>
    <dbReference type="NCBI Taxonomy" id="1033252"/>
    <lineage>
        <taxon>Eukaryota</taxon>
        <taxon>Fungi</taxon>
        <taxon>Dikarya</taxon>
        <taxon>Basidiomycota</taxon>
        <taxon>Agaricomycotina</taxon>
        <taxon>Agaricomycetes</taxon>
        <taxon>Agaricomycetidae</taxon>
        <taxon>Agaricales</taxon>
        <taxon>Marasmiineae</taxon>
        <taxon>Mycenaceae</taxon>
        <taxon>Mycena</taxon>
    </lineage>
</organism>
<evidence type="ECO:0000313" key="3">
    <source>
        <dbReference type="Proteomes" id="UP001215598"/>
    </source>
</evidence>
<keyword evidence="3" id="KW-1185">Reference proteome</keyword>
<feature type="compositionally biased region" description="Polar residues" evidence="1">
    <location>
        <begin position="1"/>
        <end position="24"/>
    </location>
</feature>
<feature type="compositionally biased region" description="Polar residues" evidence="1">
    <location>
        <begin position="187"/>
        <end position="198"/>
    </location>
</feature>
<evidence type="ECO:0000313" key="2">
    <source>
        <dbReference type="EMBL" id="KAJ7772257.1"/>
    </source>
</evidence>
<accession>A0AAD7JUL8</accession>
<gene>
    <name evidence="2" type="ORF">B0H16DRAFT_1512849</name>
</gene>